<name>A0A251RRM2_HELAN</name>
<dbReference type="Proteomes" id="UP000215914">
    <property type="component" value="Chromosome 17"/>
</dbReference>
<keyword evidence="1" id="KW-0812">Transmembrane</keyword>
<dbReference type="InterPro" id="IPR059003">
    <property type="entry name" value="At1g61900_C"/>
</dbReference>
<dbReference type="OMA" id="VNECCEE"/>
<feature type="chain" id="PRO_5012264783" evidence="2">
    <location>
        <begin position="29"/>
        <end position="452"/>
    </location>
</feature>
<evidence type="ECO:0000313" key="6">
    <source>
        <dbReference type="Proteomes" id="UP000215914"/>
    </source>
</evidence>
<dbReference type="Pfam" id="PF26584">
    <property type="entry name" value="At1g61900"/>
    <property type="match status" value="1"/>
</dbReference>
<keyword evidence="1" id="KW-0472">Membrane</keyword>
<dbReference type="InterPro" id="IPR040336">
    <property type="entry name" value="At1g61900-like"/>
</dbReference>
<dbReference type="STRING" id="4232.A0A251RRM2"/>
<feature type="transmembrane region" description="Helical" evidence="1">
    <location>
        <begin position="431"/>
        <end position="449"/>
    </location>
</feature>
<dbReference type="PANTHER" id="PTHR33831:SF5">
    <property type="entry name" value="OS07G0102300 PROTEIN"/>
    <property type="match status" value="1"/>
</dbReference>
<dbReference type="EMBL" id="CM007906">
    <property type="protein sequence ID" value="OTF87045.1"/>
    <property type="molecule type" value="Genomic_DNA"/>
</dbReference>
<evidence type="ECO:0000313" key="5">
    <source>
        <dbReference type="EMBL" id="OTF87045.1"/>
    </source>
</evidence>
<feature type="signal peptide" evidence="2">
    <location>
        <begin position="1"/>
        <end position="28"/>
    </location>
</feature>
<organism evidence="5 6">
    <name type="scientific">Helianthus annuus</name>
    <name type="common">Common sunflower</name>
    <dbReference type="NCBI Taxonomy" id="4232"/>
    <lineage>
        <taxon>Eukaryota</taxon>
        <taxon>Viridiplantae</taxon>
        <taxon>Streptophyta</taxon>
        <taxon>Embryophyta</taxon>
        <taxon>Tracheophyta</taxon>
        <taxon>Spermatophyta</taxon>
        <taxon>Magnoliopsida</taxon>
        <taxon>eudicotyledons</taxon>
        <taxon>Gunneridae</taxon>
        <taxon>Pentapetalae</taxon>
        <taxon>asterids</taxon>
        <taxon>campanulids</taxon>
        <taxon>Asterales</taxon>
        <taxon>Asteraceae</taxon>
        <taxon>Asteroideae</taxon>
        <taxon>Heliantheae alliance</taxon>
        <taxon>Heliantheae</taxon>
        <taxon>Helianthus</taxon>
    </lineage>
</organism>
<evidence type="ECO:0000259" key="3">
    <source>
        <dbReference type="Pfam" id="PF19160"/>
    </source>
</evidence>
<reference evidence="6" key="1">
    <citation type="journal article" date="2017" name="Nature">
        <title>The sunflower genome provides insights into oil metabolism, flowering and Asterid evolution.</title>
        <authorList>
            <person name="Badouin H."/>
            <person name="Gouzy J."/>
            <person name="Grassa C.J."/>
            <person name="Murat F."/>
            <person name="Staton S.E."/>
            <person name="Cottret L."/>
            <person name="Lelandais-Briere C."/>
            <person name="Owens G.L."/>
            <person name="Carrere S."/>
            <person name="Mayjonade B."/>
            <person name="Legrand L."/>
            <person name="Gill N."/>
            <person name="Kane N.C."/>
            <person name="Bowers J.E."/>
            <person name="Hubner S."/>
            <person name="Bellec A."/>
            <person name="Berard A."/>
            <person name="Berges H."/>
            <person name="Blanchet N."/>
            <person name="Boniface M.C."/>
            <person name="Brunel D."/>
            <person name="Catrice O."/>
            <person name="Chaidir N."/>
            <person name="Claudel C."/>
            <person name="Donnadieu C."/>
            <person name="Faraut T."/>
            <person name="Fievet G."/>
            <person name="Helmstetter N."/>
            <person name="King M."/>
            <person name="Knapp S.J."/>
            <person name="Lai Z."/>
            <person name="Le Paslier M.C."/>
            <person name="Lippi Y."/>
            <person name="Lorenzon L."/>
            <person name="Mandel J.R."/>
            <person name="Marage G."/>
            <person name="Marchand G."/>
            <person name="Marquand E."/>
            <person name="Bret-Mestries E."/>
            <person name="Morien E."/>
            <person name="Nambeesan S."/>
            <person name="Nguyen T."/>
            <person name="Pegot-Espagnet P."/>
            <person name="Pouilly N."/>
            <person name="Raftis F."/>
            <person name="Sallet E."/>
            <person name="Schiex T."/>
            <person name="Thomas J."/>
            <person name="Vandecasteele C."/>
            <person name="Vares D."/>
            <person name="Vear F."/>
            <person name="Vautrin S."/>
            <person name="Crespi M."/>
            <person name="Mangin B."/>
            <person name="Burke J.M."/>
            <person name="Salse J."/>
            <person name="Munos S."/>
            <person name="Vincourt P."/>
            <person name="Rieseberg L.H."/>
            <person name="Langlade N.B."/>
        </authorList>
    </citation>
    <scope>NUCLEOTIDE SEQUENCE [LARGE SCALE GENOMIC DNA]</scope>
    <source>
        <strain evidence="6">cv. SF193</strain>
    </source>
</reference>
<dbReference type="Pfam" id="PF19160">
    <property type="entry name" value="SPARK"/>
    <property type="match status" value="1"/>
</dbReference>
<evidence type="ECO:0000256" key="2">
    <source>
        <dbReference type="SAM" id="SignalP"/>
    </source>
</evidence>
<keyword evidence="6" id="KW-1185">Reference proteome</keyword>
<keyword evidence="2" id="KW-0732">Signal</keyword>
<sequence>MRESEAQKLNFMLIFSLVLIFCFNGSQCSSLHNSLISDQRADSLLPEISPTGNPEPLYPLLGPSPSSPFTITNNTTPKLSGLCTLDFDAIDTMMSITATDCFTVFAPYLANVVCCPQLEATLVILIGQSSKKTKTLSLNSTHAKHCLSDFDQILTSQGADNTLQQICSIGPSNLTEASCPVKDVDGFEKMVNASKILDSCGKIDLVNECCRETCQNAISEAAKDLASVSNEFDAMGMSDISTRVINDCKSIVLRWLASKLEPLRAKEALRGLANCNLNKVCPLVLPNVRPVAQGCGDEISNHTSCCNAMGSYVSHLQKQSFLTNLQAINCAASLGHKLQKENITNNVYNLCHVNLQDFSLQANGMQGSGCLLPSLPSDATFDKYSRVSFICDLNDHIPAPWPSVSHPAPSSCNKTVKVPALPAATSGQRGLYADAVMFLLVYAMTFILATPR</sequence>
<dbReference type="FunCoup" id="A0A251RRM2">
    <property type="interactions" value="1636"/>
</dbReference>
<evidence type="ECO:0000259" key="4">
    <source>
        <dbReference type="Pfam" id="PF26584"/>
    </source>
</evidence>
<dbReference type="InParanoid" id="A0A251RRM2"/>
<feature type="domain" description="At1g61900-like C-terminal" evidence="4">
    <location>
        <begin position="279"/>
        <end position="352"/>
    </location>
</feature>
<keyword evidence="1" id="KW-1133">Transmembrane helix</keyword>
<accession>A0A251RRM2</accession>
<feature type="domain" description="SPARK" evidence="3">
    <location>
        <begin position="80"/>
        <end position="228"/>
    </location>
</feature>
<dbReference type="PANTHER" id="PTHR33831">
    <property type="entry name" value="GPI-ANCHORED PROTEIN"/>
    <property type="match status" value="1"/>
</dbReference>
<dbReference type="InterPro" id="IPR043891">
    <property type="entry name" value="SPARK"/>
</dbReference>
<proteinExistence type="predicted"/>
<dbReference type="AlphaFoldDB" id="A0A251RRM2"/>
<protein>
    <submittedName>
        <fullName evidence="5">Uncharacterized protein</fullName>
    </submittedName>
</protein>
<gene>
    <name evidence="5" type="ORF">HannXRQ_Chr17g0557431</name>
</gene>
<evidence type="ECO:0000256" key="1">
    <source>
        <dbReference type="SAM" id="Phobius"/>
    </source>
</evidence>